<dbReference type="Proteomes" id="UP000316852">
    <property type="component" value="Unassembled WGS sequence"/>
</dbReference>
<reference evidence="2 3" key="1">
    <citation type="journal article" date="2019" name="Nat. Microbiol.">
        <title>Mediterranean grassland soil C-N compound turnover is dependent on rainfall and depth, and is mediated by genomically divergent microorganisms.</title>
        <authorList>
            <person name="Diamond S."/>
            <person name="Andeer P.F."/>
            <person name="Li Z."/>
            <person name="Crits-Christoph A."/>
            <person name="Burstein D."/>
            <person name="Anantharaman K."/>
            <person name="Lane K.R."/>
            <person name="Thomas B.C."/>
            <person name="Pan C."/>
            <person name="Northen T.R."/>
            <person name="Banfield J.F."/>
        </authorList>
    </citation>
    <scope>NUCLEOTIDE SEQUENCE [LARGE SCALE GENOMIC DNA]</scope>
    <source>
        <strain evidence="2">WS_6</strain>
    </source>
</reference>
<organism evidence="2 3">
    <name type="scientific">Eiseniibacteriota bacterium</name>
    <dbReference type="NCBI Taxonomy" id="2212470"/>
    <lineage>
        <taxon>Bacteria</taxon>
        <taxon>Candidatus Eiseniibacteriota</taxon>
    </lineage>
</organism>
<dbReference type="AlphaFoldDB" id="A0A538TB75"/>
<name>A0A538TB75_UNCEI</name>
<protein>
    <recommendedName>
        <fullName evidence="1">FlgD/Vpr Ig-like domain-containing protein</fullName>
    </recommendedName>
</protein>
<feature type="non-terminal residue" evidence="2">
    <location>
        <position position="1"/>
    </location>
</feature>
<dbReference type="Pfam" id="PF13860">
    <property type="entry name" value="FlgD_ig"/>
    <property type="match status" value="1"/>
</dbReference>
<evidence type="ECO:0000313" key="3">
    <source>
        <dbReference type="Proteomes" id="UP000316852"/>
    </source>
</evidence>
<feature type="domain" description="FlgD/Vpr Ig-like" evidence="1">
    <location>
        <begin position="278"/>
        <end position="340"/>
    </location>
</feature>
<accession>A0A538TB75</accession>
<dbReference type="InterPro" id="IPR025965">
    <property type="entry name" value="FlgD/Vpr_Ig-like"/>
</dbReference>
<gene>
    <name evidence="2" type="ORF">E6K76_00360</name>
</gene>
<dbReference type="EMBL" id="VBOW01000005">
    <property type="protein sequence ID" value="TMQ60905.1"/>
    <property type="molecule type" value="Genomic_DNA"/>
</dbReference>
<evidence type="ECO:0000259" key="1">
    <source>
        <dbReference type="Pfam" id="PF13860"/>
    </source>
</evidence>
<evidence type="ECO:0000313" key="2">
    <source>
        <dbReference type="EMBL" id="TMQ60905.1"/>
    </source>
</evidence>
<proteinExistence type="predicted"/>
<sequence>HQARWIMGEIVGQAYVRNANSGAFFQQAMNRTVVLLGDPMIRMDALPPRVFEVTVDGTPFPENGPLTSDSPSASVALVAKVRDEAGLKKTDLAERSVATGTIAPLDSTLYSVAVSDTGRAHTLTASIRPRIGNYDLLVRSTDTNGREQDFALQVRTTARYLANGVVMVNGTFVESNAVLRAEVTTPIPVTADSLTLLLDGVPLANVTETATDATGRRWALVTLAEDRGPGLHTLDVEINGRAGVFPQATFNVETSLALRRVVVVSPRLMGSGCDGSVFQFELSTPAPKVELLLMTVSGRRVASVQWPGKAGFNVYCWDGRDSQGNTTATGLYFYRLTAVDAAGHKATQSGRMIRSR</sequence>
<dbReference type="Gene3D" id="2.60.40.4070">
    <property type="match status" value="1"/>
</dbReference>
<comment type="caution">
    <text evidence="2">The sequence shown here is derived from an EMBL/GenBank/DDBJ whole genome shotgun (WGS) entry which is preliminary data.</text>
</comment>